<dbReference type="Proteomes" id="UP000594004">
    <property type="component" value="Segment"/>
</dbReference>
<dbReference type="KEGG" id="vg:65131749"/>
<dbReference type="RefSeq" id="YP_010113241.1">
    <property type="nucleotide sequence ID" value="NC_055900.1"/>
</dbReference>
<sequence length="63" mass="7252">MSVKVIEIIPWVKFNKPGVKEELEKLSSSCTSKMDFLSHVKDKYELSITDAKTVADKFFKKEV</sequence>
<name>A0A7M1RUN6_9CAUD</name>
<dbReference type="EMBL" id="MT774407">
    <property type="protein sequence ID" value="QOR57601.1"/>
    <property type="molecule type" value="Genomic_DNA"/>
</dbReference>
<dbReference type="GeneID" id="65131749"/>
<accession>A0A7M1RUN6</accession>
<organism evidence="1 2">
    <name type="scientific">uncultured phage cr125_1</name>
    <dbReference type="NCBI Taxonomy" id="2772091"/>
    <lineage>
        <taxon>Viruses</taxon>
        <taxon>Duplodnaviria</taxon>
        <taxon>Heunggongvirae</taxon>
        <taxon>Uroviricota</taxon>
        <taxon>Caudoviricetes</taxon>
        <taxon>Crassvirales</taxon>
        <taxon>Suoliviridae</taxon>
        <taxon>Uncouvirinae</taxon>
        <taxon>Aurodevirus</taxon>
        <taxon>Aurodevirus hominis</taxon>
    </lineage>
</organism>
<proteinExistence type="predicted"/>
<reference evidence="1 2" key="1">
    <citation type="submission" date="2020-07" db="EMBL/GenBank/DDBJ databases">
        <title>Taxonomic proposal: Crassvirales, a new order of highly abundant and diverse bacterial viruses.</title>
        <authorList>
            <person name="Shkoporov A.N."/>
            <person name="Stockdale S.R."/>
            <person name="Guerin E."/>
            <person name="Ross R.P."/>
            <person name="Hill C."/>
        </authorList>
    </citation>
    <scope>NUCLEOTIDE SEQUENCE [LARGE SCALE GENOMIC DNA]</scope>
</reference>
<evidence type="ECO:0000313" key="2">
    <source>
        <dbReference type="Proteomes" id="UP000594004"/>
    </source>
</evidence>
<keyword evidence="1" id="KW-0689">Ribosomal protein</keyword>
<protein>
    <submittedName>
        <fullName evidence="1">Ribosomal protein-like protein</fullName>
    </submittedName>
</protein>
<keyword evidence="1" id="KW-0687">Ribonucleoprotein</keyword>
<evidence type="ECO:0000313" key="1">
    <source>
        <dbReference type="EMBL" id="QOR57601.1"/>
    </source>
</evidence>
<keyword evidence="2" id="KW-1185">Reference proteome</keyword>